<accession>A0A2K1IJT0</accession>
<evidence type="ECO:0000313" key="3">
    <source>
        <dbReference type="Proteomes" id="UP000006727"/>
    </source>
</evidence>
<dbReference type="Gramene" id="Pp3c23_17830V3.1">
    <property type="protein sequence ID" value="Pp3c23_17830V3.1"/>
    <property type="gene ID" value="Pp3c23_17830"/>
</dbReference>
<evidence type="ECO:0000313" key="2">
    <source>
        <dbReference type="EnsemblPlants" id="Pp3c23_17830V3.1"/>
    </source>
</evidence>
<reference evidence="1 3" key="1">
    <citation type="journal article" date="2008" name="Science">
        <title>The Physcomitrella genome reveals evolutionary insights into the conquest of land by plants.</title>
        <authorList>
            <person name="Rensing S."/>
            <person name="Lang D."/>
            <person name="Zimmer A."/>
            <person name="Terry A."/>
            <person name="Salamov A."/>
            <person name="Shapiro H."/>
            <person name="Nishiyama T."/>
            <person name="Perroud P.-F."/>
            <person name="Lindquist E."/>
            <person name="Kamisugi Y."/>
            <person name="Tanahashi T."/>
            <person name="Sakakibara K."/>
            <person name="Fujita T."/>
            <person name="Oishi K."/>
            <person name="Shin-I T."/>
            <person name="Kuroki Y."/>
            <person name="Toyoda A."/>
            <person name="Suzuki Y."/>
            <person name="Hashimoto A."/>
            <person name="Yamaguchi K."/>
            <person name="Sugano A."/>
            <person name="Kohara Y."/>
            <person name="Fujiyama A."/>
            <person name="Anterola A."/>
            <person name="Aoki S."/>
            <person name="Ashton N."/>
            <person name="Barbazuk W.B."/>
            <person name="Barker E."/>
            <person name="Bennetzen J."/>
            <person name="Bezanilla M."/>
            <person name="Blankenship R."/>
            <person name="Cho S.H."/>
            <person name="Dutcher S."/>
            <person name="Estelle M."/>
            <person name="Fawcett J.A."/>
            <person name="Gundlach H."/>
            <person name="Hanada K."/>
            <person name="Heyl A."/>
            <person name="Hicks K.A."/>
            <person name="Hugh J."/>
            <person name="Lohr M."/>
            <person name="Mayer K."/>
            <person name="Melkozernov A."/>
            <person name="Murata T."/>
            <person name="Nelson D."/>
            <person name="Pils B."/>
            <person name="Prigge M."/>
            <person name="Reiss B."/>
            <person name="Renner T."/>
            <person name="Rombauts S."/>
            <person name="Rushton P."/>
            <person name="Sanderfoot A."/>
            <person name="Schween G."/>
            <person name="Shiu S.-H."/>
            <person name="Stueber K."/>
            <person name="Theodoulou F.L."/>
            <person name="Tu H."/>
            <person name="Van de Peer Y."/>
            <person name="Verrier P.J."/>
            <person name="Waters E."/>
            <person name="Wood A."/>
            <person name="Yang L."/>
            <person name="Cove D."/>
            <person name="Cuming A."/>
            <person name="Hasebe M."/>
            <person name="Lucas S."/>
            <person name="Mishler D.B."/>
            <person name="Reski R."/>
            <person name="Grigoriev I."/>
            <person name="Quatrano R.S."/>
            <person name="Boore J.L."/>
        </authorList>
    </citation>
    <scope>NUCLEOTIDE SEQUENCE [LARGE SCALE GENOMIC DNA]</scope>
    <source>
        <strain evidence="2 3">cv. Gransden 2004</strain>
    </source>
</reference>
<organism evidence="1">
    <name type="scientific">Physcomitrium patens</name>
    <name type="common">Spreading-leaved earth moss</name>
    <name type="synonym">Physcomitrella patens</name>
    <dbReference type="NCBI Taxonomy" id="3218"/>
    <lineage>
        <taxon>Eukaryota</taxon>
        <taxon>Viridiplantae</taxon>
        <taxon>Streptophyta</taxon>
        <taxon>Embryophyta</taxon>
        <taxon>Bryophyta</taxon>
        <taxon>Bryophytina</taxon>
        <taxon>Bryopsida</taxon>
        <taxon>Funariidae</taxon>
        <taxon>Funariales</taxon>
        <taxon>Funariaceae</taxon>
        <taxon>Physcomitrium</taxon>
    </lineage>
</organism>
<gene>
    <name evidence="1" type="ORF">PHYPA_028233</name>
</gene>
<reference evidence="2" key="3">
    <citation type="submission" date="2020-12" db="UniProtKB">
        <authorList>
            <consortium name="EnsemblPlants"/>
        </authorList>
    </citation>
    <scope>IDENTIFICATION</scope>
</reference>
<sequence>MALNLEKVGLATKLANVEKLQETTGALRRPTGIHEKEARFTKI</sequence>
<reference evidence="1 3" key="2">
    <citation type="journal article" date="2018" name="Plant J.">
        <title>The Physcomitrella patens chromosome-scale assembly reveals moss genome structure and evolution.</title>
        <authorList>
            <person name="Lang D."/>
            <person name="Ullrich K.K."/>
            <person name="Murat F."/>
            <person name="Fuchs J."/>
            <person name="Jenkins J."/>
            <person name="Haas F.B."/>
            <person name="Piednoel M."/>
            <person name="Gundlach H."/>
            <person name="Van Bel M."/>
            <person name="Meyberg R."/>
            <person name="Vives C."/>
            <person name="Morata J."/>
            <person name="Symeonidi A."/>
            <person name="Hiss M."/>
            <person name="Muchero W."/>
            <person name="Kamisugi Y."/>
            <person name="Saleh O."/>
            <person name="Blanc G."/>
            <person name="Decker E.L."/>
            <person name="van Gessel N."/>
            <person name="Grimwood J."/>
            <person name="Hayes R.D."/>
            <person name="Graham S.W."/>
            <person name="Gunter L.E."/>
            <person name="McDaniel S.F."/>
            <person name="Hoernstein S.N.W."/>
            <person name="Larsson A."/>
            <person name="Li F.W."/>
            <person name="Perroud P.F."/>
            <person name="Phillips J."/>
            <person name="Ranjan P."/>
            <person name="Rokshar D.S."/>
            <person name="Rothfels C.J."/>
            <person name="Schneider L."/>
            <person name="Shu S."/>
            <person name="Stevenson D.W."/>
            <person name="Thummler F."/>
            <person name="Tillich M."/>
            <person name="Villarreal Aguilar J.C."/>
            <person name="Widiez T."/>
            <person name="Wong G.K."/>
            <person name="Wymore A."/>
            <person name="Zhang Y."/>
            <person name="Zimmer A.D."/>
            <person name="Quatrano R.S."/>
            <person name="Mayer K.F.X."/>
            <person name="Goodstein D."/>
            <person name="Casacuberta J.M."/>
            <person name="Vandepoele K."/>
            <person name="Reski R."/>
            <person name="Cuming A.C."/>
            <person name="Tuskan G.A."/>
            <person name="Maumus F."/>
            <person name="Salse J."/>
            <person name="Schmutz J."/>
            <person name="Rensing S.A."/>
        </authorList>
    </citation>
    <scope>NUCLEOTIDE SEQUENCE [LARGE SCALE GENOMIC DNA]</scope>
    <source>
        <strain evidence="2 3">cv. Gransden 2004</strain>
    </source>
</reference>
<dbReference type="EMBL" id="ABEU02000023">
    <property type="protein sequence ID" value="PNR29539.1"/>
    <property type="molecule type" value="Genomic_DNA"/>
</dbReference>
<keyword evidence="3" id="KW-1185">Reference proteome</keyword>
<name>A0A2K1IJT0_PHYPA</name>
<evidence type="ECO:0000313" key="1">
    <source>
        <dbReference type="EMBL" id="PNR29539.1"/>
    </source>
</evidence>
<dbReference type="AlphaFoldDB" id="A0A2K1IJT0"/>
<proteinExistence type="predicted"/>
<dbReference type="EnsemblPlants" id="Pp3c23_17830V3.1">
    <property type="protein sequence ID" value="Pp3c23_17830V3.1"/>
    <property type="gene ID" value="Pp3c23_17830"/>
</dbReference>
<dbReference type="InParanoid" id="A0A2K1IJT0"/>
<protein>
    <submittedName>
        <fullName evidence="1 2">Uncharacterized protein</fullName>
    </submittedName>
</protein>
<dbReference type="Proteomes" id="UP000006727">
    <property type="component" value="Chromosome 23"/>
</dbReference>